<keyword evidence="2" id="KW-1185">Reference proteome</keyword>
<dbReference type="EMBL" id="CM037618">
    <property type="protein sequence ID" value="KAH7998795.1"/>
    <property type="molecule type" value="Genomic_DNA"/>
</dbReference>
<dbReference type="Proteomes" id="UP000827872">
    <property type="component" value="Linkage Group LG05"/>
</dbReference>
<reference evidence="1" key="1">
    <citation type="submission" date="2021-08" db="EMBL/GenBank/DDBJ databases">
        <title>The first chromosome-level gecko genome reveals the dynamic sex chromosomes of Neotropical dwarf geckos (Sphaerodactylidae: Sphaerodactylus).</title>
        <authorList>
            <person name="Pinto B.J."/>
            <person name="Keating S.E."/>
            <person name="Gamble T."/>
        </authorList>
    </citation>
    <scope>NUCLEOTIDE SEQUENCE</scope>
    <source>
        <strain evidence="1">TG3544</strain>
    </source>
</reference>
<proteinExistence type="predicted"/>
<evidence type="ECO:0000313" key="1">
    <source>
        <dbReference type="EMBL" id="KAH7998795.1"/>
    </source>
</evidence>
<name>A0ACB8F0C0_9SAUR</name>
<accession>A0ACB8F0C0</accession>
<protein>
    <submittedName>
        <fullName evidence="1">Uncharacterized protein</fullName>
    </submittedName>
</protein>
<sequence>MEAEQVGGRPVSNGLLVFCCSREECAVFKSHSRIIWKGPSTGVPAINVSLEIVLWEVTNSELEWIPNDWAQGARLASKLLGLRLAAAHPTSELAPSRSDGSGVEECPAGPRKAAARPPRPTSTGACSKKAPDRRQGGQQPSADPLGTPRQTA</sequence>
<gene>
    <name evidence="1" type="ORF">K3G42_000666</name>
</gene>
<organism evidence="1 2">
    <name type="scientific">Sphaerodactylus townsendi</name>
    <dbReference type="NCBI Taxonomy" id="933632"/>
    <lineage>
        <taxon>Eukaryota</taxon>
        <taxon>Metazoa</taxon>
        <taxon>Chordata</taxon>
        <taxon>Craniata</taxon>
        <taxon>Vertebrata</taxon>
        <taxon>Euteleostomi</taxon>
        <taxon>Lepidosauria</taxon>
        <taxon>Squamata</taxon>
        <taxon>Bifurcata</taxon>
        <taxon>Gekkota</taxon>
        <taxon>Sphaerodactylidae</taxon>
        <taxon>Sphaerodactylus</taxon>
    </lineage>
</organism>
<comment type="caution">
    <text evidence="1">The sequence shown here is derived from an EMBL/GenBank/DDBJ whole genome shotgun (WGS) entry which is preliminary data.</text>
</comment>
<evidence type="ECO:0000313" key="2">
    <source>
        <dbReference type="Proteomes" id="UP000827872"/>
    </source>
</evidence>